<sequence>IFPYPNLTAFRFNRWFWNGSGKKSQLEREKLLQDVILQPDFHPDDLRGVNFGKLDTEVAADADGPDDGNGWKTSTLTVRVPVAKKVTKASERERVNNARAARVYDEVDEEAESLKSKKFFAHGFQHRSLVHLLRTAVEKSDQAKEFHWQPFKNFWQPPDPQAPPQRVFDELYSSSAFLDADRELQNTPNTDDNLPRAIAALMVWSDATHVAQFGQAKLWPIYVYFGNLSKYTRCKPTAHSGHQAGYLKSLPDDMQDFLRTFGKAAGPILAHCRRELFHEAWKTMMDEEFMQAYFHGIVLDCADGVRRRVFPRFFTYSADYPEKVLISTIRDMGGCPCPRCLIPKHLIPGLGTESDVKWRTESTRKDDAPRREKVEAARELIYNRGYVVNSSRVDELLKAESYVPTENAFSHRLSKDGFDFFTLLVVDLMHEFELGVWKNLLTHLIRILHSQGAQSVHEFNERFCKVPSFGRSTIRKFPHNVAEMKKLAARDFEDILQCAIPCFEGLLPSPHNESVLDLLFIANYWHSLAKLCMQTDNSLDVLDNITTAFGQHMRHFAEVTCHNFDMFETDKEYGARQRAAARRKERGEGGAATAGGRRSKDYNLMTSKLHALGDYIAQIRLFGTTDSFTSQIGELQHRIVKAWNERSSKNNAVPQIVKMDTRERVHREMDEALAANPNSSSLVHGPIGSDPPDPPSTQPDSNIDQDLDQKYRIALDSSAASRVYISTMLDDRKNDPAYKVFHRQLKAHILARMKGEQLAGGSQIFADKDLDQISFQHNCIYEHKTAMFNYTTYDVRRDQDTIKAHGERSTIMVDSRDHENTSGDGHPYWYARVLGIYHAMIYLKNSLKPLRIEFLHVRWFNKDQGFPSGAQHLRLDHVGYVNGDDENVFGFLDPANVLRACHLIPAFNDHQTGELLGPSTARDSPQGDWRYYYVMRFVDRDMMMCYLGLGVGHL</sequence>
<organism evidence="2 3">
    <name type="scientific">Athelia psychrophila</name>
    <dbReference type="NCBI Taxonomy" id="1759441"/>
    <lineage>
        <taxon>Eukaryota</taxon>
        <taxon>Fungi</taxon>
        <taxon>Dikarya</taxon>
        <taxon>Basidiomycota</taxon>
        <taxon>Agaricomycotina</taxon>
        <taxon>Agaricomycetes</taxon>
        <taxon>Agaricomycetidae</taxon>
        <taxon>Atheliales</taxon>
        <taxon>Atheliaceae</taxon>
        <taxon>Athelia</taxon>
    </lineage>
</organism>
<gene>
    <name evidence="2" type="ORF">FIBSPDRAFT_707824</name>
</gene>
<dbReference type="STRING" id="436010.A0A166RXH0"/>
<name>A0A166RXH0_9AGAM</name>
<evidence type="ECO:0000256" key="1">
    <source>
        <dbReference type="SAM" id="MobiDB-lite"/>
    </source>
</evidence>
<dbReference type="EMBL" id="KV417502">
    <property type="protein sequence ID" value="KZP28771.1"/>
    <property type="molecule type" value="Genomic_DNA"/>
</dbReference>
<feature type="non-terminal residue" evidence="2">
    <location>
        <position position="954"/>
    </location>
</feature>
<evidence type="ECO:0000313" key="2">
    <source>
        <dbReference type="EMBL" id="KZP28771.1"/>
    </source>
</evidence>
<dbReference type="Pfam" id="PF18759">
    <property type="entry name" value="Plavaka"/>
    <property type="match status" value="1"/>
</dbReference>
<proteinExistence type="predicted"/>
<feature type="non-terminal residue" evidence="2">
    <location>
        <position position="1"/>
    </location>
</feature>
<dbReference type="AlphaFoldDB" id="A0A166RXH0"/>
<feature type="region of interest" description="Disordered" evidence="1">
    <location>
        <begin position="675"/>
        <end position="704"/>
    </location>
</feature>
<dbReference type="Proteomes" id="UP000076532">
    <property type="component" value="Unassembled WGS sequence"/>
</dbReference>
<reference evidence="2 3" key="1">
    <citation type="journal article" date="2016" name="Mol. Biol. Evol.">
        <title>Comparative Genomics of Early-Diverging Mushroom-Forming Fungi Provides Insights into the Origins of Lignocellulose Decay Capabilities.</title>
        <authorList>
            <person name="Nagy L.G."/>
            <person name="Riley R."/>
            <person name="Tritt A."/>
            <person name="Adam C."/>
            <person name="Daum C."/>
            <person name="Floudas D."/>
            <person name="Sun H."/>
            <person name="Yadav J.S."/>
            <person name="Pangilinan J."/>
            <person name="Larsson K.H."/>
            <person name="Matsuura K."/>
            <person name="Barry K."/>
            <person name="Labutti K."/>
            <person name="Kuo R."/>
            <person name="Ohm R.A."/>
            <person name="Bhattacharya S.S."/>
            <person name="Shirouzu T."/>
            <person name="Yoshinaga Y."/>
            <person name="Martin F.M."/>
            <person name="Grigoriev I.V."/>
            <person name="Hibbett D.S."/>
        </authorList>
    </citation>
    <scope>NUCLEOTIDE SEQUENCE [LARGE SCALE GENOMIC DNA]</scope>
    <source>
        <strain evidence="2 3">CBS 109695</strain>
    </source>
</reference>
<dbReference type="InterPro" id="IPR041078">
    <property type="entry name" value="Plavaka"/>
</dbReference>
<keyword evidence="3" id="KW-1185">Reference proteome</keyword>
<protein>
    <submittedName>
        <fullName evidence="2">Uncharacterized protein</fullName>
    </submittedName>
</protein>
<dbReference type="OrthoDB" id="2687259at2759"/>
<accession>A0A166RXH0</accession>
<evidence type="ECO:0000313" key="3">
    <source>
        <dbReference type="Proteomes" id="UP000076532"/>
    </source>
</evidence>